<evidence type="ECO:0000313" key="2">
    <source>
        <dbReference type="Proteomes" id="UP001066276"/>
    </source>
</evidence>
<dbReference type="AlphaFoldDB" id="A0AAV7S5V3"/>
<accession>A0AAV7S5V3</accession>
<dbReference type="EMBL" id="JANPWB010000008">
    <property type="protein sequence ID" value="KAJ1159849.1"/>
    <property type="molecule type" value="Genomic_DNA"/>
</dbReference>
<gene>
    <name evidence="1" type="ORF">NDU88_000353</name>
</gene>
<evidence type="ECO:0000313" key="1">
    <source>
        <dbReference type="EMBL" id="KAJ1159849.1"/>
    </source>
</evidence>
<protein>
    <submittedName>
        <fullName evidence="1">Uncharacterized protein</fullName>
    </submittedName>
</protein>
<keyword evidence="2" id="KW-1185">Reference proteome</keyword>
<comment type="caution">
    <text evidence="1">The sequence shown here is derived from an EMBL/GenBank/DDBJ whole genome shotgun (WGS) entry which is preliminary data.</text>
</comment>
<sequence>MPIFATCNGYVLPEGFLAWNSHDPREVAELTDLSSWEACALSVFKRRKRQVVCTHFTSLAVILAKQALTLHWKAPEAPPMEAWCGAVWKWGVTEGKALHLEEARRIRRGPVSRAWDTVLIEFNHLTVPPTIAHSPHLRPLCVMPLAI</sequence>
<reference evidence="1" key="1">
    <citation type="journal article" date="2022" name="bioRxiv">
        <title>Sequencing and chromosome-scale assembly of the giantPleurodeles waltlgenome.</title>
        <authorList>
            <person name="Brown T."/>
            <person name="Elewa A."/>
            <person name="Iarovenko S."/>
            <person name="Subramanian E."/>
            <person name="Araus A.J."/>
            <person name="Petzold A."/>
            <person name="Susuki M."/>
            <person name="Suzuki K.-i.T."/>
            <person name="Hayashi T."/>
            <person name="Toyoda A."/>
            <person name="Oliveira C."/>
            <person name="Osipova E."/>
            <person name="Leigh N.D."/>
            <person name="Simon A."/>
            <person name="Yun M.H."/>
        </authorList>
    </citation>
    <scope>NUCLEOTIDE SEQUENCE</scope>
    <source>
        <strain evidence="1">20211129_DDA</strain>
        <tissue evidence="1">Liver</tissue>
    </source>
</reference>
<organism evidence="1 2">
    <name type="scientific">Pleurodeles waltl</name>
    <name type="common">Iberian ribbed newt</name>
    <dbReference type="NCBI Taxonomy" id="8319"/>
    <lineage>
        <taxon>Eukaryota</taxon>
        <taxon>Metazoa</taxon>
        <taxon>Chordata</taxon>
        <taxon>Craniata</taxon>
        <taxon>Vertebrata</taxon>
        <taxon>Euteleostomi</taxon>
        <taxon>Amphibia</taxon>
        <taxon>Batrachia</taxon>
        <taxon>Caudata</taxon>
        <taxon>Salamandroidea</taxon>
        <taxon>Salamandridae</taxon>
        <taxon>Pleurodelinae</taxon>
        <taxon>Pleurodeles</taxon>
    </lineage>
</organism>
<name>A0AAV7S5V3_PLEWA</name>
<proteinExistence type="predicted"/>
<dbReference type="Proteomes" id="UP001066276">
    <property type="component" value="Chromosome 4_2"/>
</dbReference>